<evidence type="ECO:0000313" key="3">
    <source>
        <dbReference type="Proteomes" id="UP000011115"/>
    </source>
</evidence>
<dbReference type="HOGENOM" id="CLU_162314_1_0_1"/>
<sequence>MYCLAFQLAYSYIKCIDASWPTSSYDADTATQIIMPPRRAVRGRPARRNVEEQELPNAPEVQPQGKVTNAEFREAIRMLSQVVTNQAGQ</sequence>
<dbReference type="EnsemblPlants" id="PGSC0003DMT400089165">
    <property type="protein sequence ID" value="PGSC0003DMT400089165"/>
    <property type="gene ID" value="PGSC0003DMG400038736"/>
</dbReference>
<accession>M1DHK3</accession>
<evidence type="ECO:0000256" key="1">
    <source>
        <dbReference type="SAM" id="MobiDB-lite"/>
    </source>
</evidence>
<organism evidence="2 3">
    <name type="scientific">Solanum tuberosum</name>
    <name type="common">Potato</name>
    <dbReference type="NCBI Taxonomy" id="4113"/>
    <lineage>
        <taxon>Eukaryota</taxon>
        <taxon>Viridiplantae</taxon>
        <taxon>Streptophyta</taxon>
        <taxon>Embryophyta</taxon>
        <taxon>Tracheophyta</taxon>
        <taxon>Spermatophyta</taxon>
        <taxon>Magnoliopsida</taxon>
        <taxon>eudicotyledons</taxon>
        <taxon>Gunneridae</taxon>
        <taxon>Pentapetalae</taxon>
        <taxon>asterids</taxon>
        <taxon>lamiids</taxon>
        <taxon>Solanales</taxon>
        <taxon>Solanaceae</taxon>
        <taxon>Solanoideae</taxon>
        <taxon>Solaneae</taxon>
        <taxon>Solanum</taxon>
    </lineage>
</organism>
<reference evidence="3" key="1">
    <citation type="journal article" date="2011" name="Nature">
        <title>Genome sequence and analysis of the tuber crop potato.</title>
        <authorList>
            <consortium name="The Potato Genome Sequencing Consortium"/>
        </authorList>
    </citation>
    <scope>NUCLEOTIDE SEQUENCE [LARGE SCALE GENOMIC DNA]</scope>
    <source>
        <strain evidence="3">cv. DM1-3 516 R44</strain>
    </source>
</reference>
<dbReference type="Proteomes" id="UP000011115">
    <property type="component" value="Unassembled WGS sequence"/>
</dbReference>
<proteinExistence type="predicted"/>
<dbReference type="AlphaFoldDB" id="M1DHK3"/>
<protein>
    <submittedName>
        <fullName evidence="2">Gag-pol polyprotein</fullName>
    </submittedName>
</protein>
<reference evidence="2" key="2">
    <citation type="submission" date="2015-06" db="UniProtKB">
        <authorList>
            <consortium name="EnsemblPlants"/>
        </authorList>
    </citation>
    <scope>IDENTIFICATION</scope>
    <source>
        <strain evidence="2">DM1-3 516 R44</strain>
    </source>
</reference>
<dbReference type="InParanoid" id="M1DHK3"/>
<keyword evidence="3" id="KW-1185">Reference proteome</keyword>
<dbReference type="PaxDb" id="4113-PGSC0003DMT400089165"/>
<name>M1DHK3_SOLTU</name>
<evidence type="ECO:0000313" key="2">
    <source>
        <dbReference type="EnsemblPlants" id="PGSC0003DMT400089165"/>
    </source>
</evidence>
<feature type="region of interest" description="Disordered" evidence="1">
    <location>
        <begin position="40"/>
        <end position="66"/>
    </location>
</feature>
<dbReference type="Gramene" id="PGSC0003DMT400089165">
    <property type="protein sequence ID" value="PGSC0003DMT400089165"/>
    <property type="gene ID" value="PGSC0003DMG400038736"/>
</dbReference>